<dbReference type="Proteomes" id="UP000055060">
    <property type="component" value="Unassembled WGS sequence"/>
</dbReference>
<evidence type="ECO:0000313" key="2">
    <source>
        <dbReference type="Proteomes" id="UP000055060"/>
    </source>
</evidence>
<reference evidence="1" key="1">
    <citation type="submission" date="2015-07" db="EMBL/GenBank/DDBJ databases">
        <title>Draft Genome Sequences of Anaerolinea thermolimosa IMO-1, Bellilinea caldifistulae GOMI-1, Leptolinea tardivitalis YMTK-2, Levilinea saccharolytica KIBI-1,Longilinea arvoryzae KOME-1, Previously Described as Members of the Anaerolineaceae (Chloroflexi).</title>
        <authorList>
            <person name="Sekiguchi Y."/>
            <person name="Ohashi A."/>
            <person name="Matsuura N."/>
            <person name="Tourlousse M.D."/>
        </authorList>
    </citation>
    <scope>NUCLEOTIDE SEQUENCE [LARGE SCALE GENOMIC DNA]</scope>
    <source>
        <strain evidence="1">KOME-1</strain>
    </source>
</reference>
<sequence>MVDGRSKTAKNRQRLQIGLPAVLTERSVRESIHVERGYDGAIILGNDNPDAITPFGWDVLTGCMESTSLLTIPRRSSFTQTIIYFLIINNK</sequence>
<evidence type="ECO:0000313" key="1">
    <source>
        <dbReference type="EMBL" id="GAP15891.1"/>
    </source>
</evidence>
<dbReference type="EMBL" id="DF967972">
    <property type="protein sequence ID" value="GAP15891.1"/>
    <property type="molecule type" value="Genomic_DNA"/>
</dbReference>
<proteinExistence type="predicted"/>
<name>A0A0S7BMG9_9CHLR</name>
<organism evidence="1">
    <name type="scientific">Longilinea arvoryzae</name>
    <dbReference type="NCBI Taxonomy" id="360412"/>
    <lineage>
        <taxon>Bacteria</taxon>
        <taxon>Bacillati</taxon>
        <taxon>Chloroflexota</taxon>
        <taxon>Anaerolineae</taxon>
        <taxon>Anaerolineales</taxon>
        <taxon>Anaerolineaceae</taxon>
        <taxon>Longilinea</taxon>
    </lineage>
</organism>
<gene>
    <name evidence="1" type="ORF">LARV_03685</name>
</gene>
<keyword evidence="2" id="KW-1185">Reference proteome</keyword>
<accession>A0A0S7BMG9</accession>
<protein>
    <submittedName>
        <fullName evidence="1">Uncharacterized protein</fullName>
    </submittedName>
</protein>
<dbReference type="AlphaFoldDB" id="A0A0S7BMG9"/>